<sequence length="91" mass="9762">MQIAKFMDAARVPMPADHDDRPISGGVGSVLARGYPAQLAQMNVDHLLMTAGPAELASLAERWGIPAHIVVRRSKALIGQAAHQIAKRREG</sequence>
<dbReference type="AlphaFoldDB" id="A0A1B1A0A8"/>
<dbReference type="GeneID" id="28248963"/>
<reference evidence="1 2" key="1">
    <citation type="journal article" date="2016" name="ISME J.">
        <title>Global occurrence and heterogeneity of the Roseobacter-clade species Ruegeria mobilis.</title>
        <authorList>
            <person name="Sonnenschein E."/>
            <person name="Gram L."/>
        </authorList>
    </citation>
    <scope>NUCLEOTIDE SEQUENCE [LARGE SCALE GENOMIC DNA]</scope>
    <source>
        <strain evidence="1 2">F1926</strain>
    </source>
</reference>
<proteinExistence type="predicted"/>
<accession>A0A1B1A0A8</accession>
<dbReference type="EMBL" id="CP015230">
    <property type="protein sequence ID" value="ANP39917.1"/>
    <property type="molecule type" value="Genomic_DNA"/>
</dbReference>
<dbReference type="STRING" id="1265309.K529_003985"/>
<dbReference type="Proteomes" id="UP000013243">
    <property type="component" value="Chromosome"/>
</dbReference>
<gene>
    <name evidence="1" type="ORF">K529_003985</name>
</gene>
<organism evidence="1 2">
    <name type="scientific">Tritonibacter mobilis F1926</name>
    <dbReference type="NCBI Taxonomy" id="1265309"/>
    <lineage>
        <taxon>Bacteria</taxon>
        <taxon>Pseudomonadati</taxon>
        <taxon>Pseudomonadota</taxon>
        <taxon>Alphaproteobacteria</taxon>
        <taxon>Rhodobacterales</taxon>
        <taxon>Paracoccaceae</taxon>
        <taxon>Tritonibacter</taxon>
    </lineage>
</organism>
<dbReference type="OrthoDB" id="7868284at2"/>
<protein>
    <submittedName>
        <fullName evidence="1">Uncharacterized protein</fullName>
    </submittedName>
</protein>
<name>A0A1B1A0A8_9RHOB</name>
<dbReference type="RefSeq" id="WP_005615257.1">
    <property type="nucleotide sequence ID" value="NZ_CP015230.1"/>
</dbReference>
<evidence type="ECO:0000313" key="2">
    <source>
        <dbReference type="Proteomes" id="UP000013243"/>
    </source>
</evidence>
<dbReference type="KEGG" id="rmb:K529_003985"/>
<evidence type="ECO:0000313" key="1">
    <source>
        <dbReference type="EMBL" id="ANP39917.1"/>
    </source>
</evidence>